<dbReference type="InterPro" id="IPR007587">
    <property type="entry name" value="SAPS"/>
</dbReference>
<dbReference type="GO" id="GO:0048471">
    <property type="term" value="C:perinuclear region of cytoplasm"/>
    <property type="evidence" value="ECO:0007669"/>
    <property type="project" value="TreeGrafter"/>
</dbReference>
<dbReference type="Pfam" id="PF13516">
    <property type="entry name" value="LRR_6"/>
    <property type="match status" value="5"/>
</dbReference>
<dbReference type="SUPFAM" id="SSF52047">
    <property type="entry name" value="RNI-like"/>
    <property type="match status" value="1"/>
</dbReference>
<feature type="compositionally biased region" description="Basic and acidic residues" evidence="5">
    <location>
        <begin position="813"/>
        <end position="822"/>
    </location>
</feature>
<evidence type="ECO:0000256" key="2">
    <source>
        <dbReference type="ARBA" id="ARBA00022468"/>
    </source>
</evidence>
<dbReference type="InterPro" id="IPR027038">
    <property type="entry name" value="RanGap"/>
</dbReference>
<dbReference type="InterPro" id="IPR032675">
    <property type="entry name" value="LRR_dom_sf"/>
</dbReference>
<evidence type="ECO:0000313" key="7">
    <source>
        <dbReference type="Proteomes" id="UP000011083"/>
    </source>
</evidence>
<evidence type="ECO:0000256" key="4">
    <source>
        <dbReference type="ARBA" id="ARBA00022737"/>
    </source>
</evidence>
<evidence type="ECO:0000256" key="3">
    <source>
        <dbReference type="ARBA" id="ARBA00022614"/>
    </source>
</evidence>
<keyword evidence="3" id="KW-0433">Leucine-rich repeat</keyword>
<dbReference type="AlphaFoldDB" id="L8H0X7"/>
<dbReference type="OrthoDB" id="295029at2759"/>
<keyword evidence="2" id="KW-0343">GTPase activation</keyword>
<comment type="similarity">
    <text evidence="1">Belongs to the SAPS family.</text>
</comment>
<dbReference type="Pfam" id="PF04499">
    <property type="entry name" value="SAPS"/>
    <property type="match status" value="1"/>
</dbReference>
<feature type="region of interest" description="Disordered" evidence="5">
    <location>
        <begin position="1"/>
        <end position="20"/>
    </location>
</feature>
<dbReference type="GO" id="GO:0031267">
    <property type="term" value="F:small GTPase binding"/>
    <property type="evidence" value="ECO:0007669"/>
    <property type="project" value="TreeGrafter"/>
</dbReference>
<gene>
    <name evidence="6" type="ORF">ACA1_037160</name>
</gene>
<dbReference type="GO" id="GO:0005634">
    <property type="term" value="C:nucleus"/>
    <property type="evidence" value="ECO:0007669"/>
    <property type="project" value="TreeGrafter"/>
</dbReference>
<dbReference type="EMBL" id="KB007940">
    <property type="protein sequence ID" value="ELR18882.1"/>
    <property type="molecule type" value="Genomic_DNA"/>
</dbReference>
<sequence length="822" mass="90756">MVEETDFLDDERPLSPGMTQRVRQEIDESYRHARLKAKALSSRGIENESGLTHFYQPKLFTSLDGHLAPGSPTSGSSYHRARAQFKRHSSIEFATKLVREAKREEEEKAAAAAKAKEAQESGGAPLAEETSFERQARIVKEQMRIFALRMREREMIARLEKAQRQEQQQQINSSKPAAVATQELVHERGVVPPVIEDASLDAESAAELIEPTDLESYLQALDDERQISAITLPALGIGDDGLAQLLDRLPPLKPMWSGDDLMLTGGPAPGQITPVVGLITTLILDANDIERHGAAMLANFLKTNDHVECLSLKWNMIGFDGAESLAEALKVNSRLTTLQLEGNGIDSDGAIAIADALKVNTSLTDVNLKENGLGNSGVDAISEALLVNSTLNCLDLSSNGISYAGTTLAESLRSNRGLRYLMLNENALFDAGATALADTLATNSTLTSLELRDNSISEDGILALTDAVQTNTVLVDLNVKLNQPGLRGEIALFKLLKSRPDFELIWKDEGVESTWDASQCRDIIQHFGADSVLRQLVEGEGLSPLVGRELLLEHLYIDNTKTAHRFFDSIFPESRVVRLEGIEVLMQLLKKRKASSAEAYGQALKDLPHLLQALHAKLDWITSMLRLPAAPRHEPPAKDNCAKLSEVSLGFLRLKILEMLPLIVDLGYKVLDAKLVQANTFATCIDIFYSNPFNNFIHHGVNNFLMNALITQRQALIDEAIVKCGLLDRMTNAFREEAKKPVAQRAGYLGHLAKLANEIAAIDSADFHTLLNSNSRWVRFVQRELRELNELDREWSKGRPERPAQSDQSCGVRSREEALGSY</sequence>
<feature type="compositionally biased region" description="Basic and acidic residues" evidence="5">
    <location>
        <begin position="794"/>
        <end position="804"/>
    </location>
</feature>
<reference evidence="6 7" key="1">
    <citation type="journal article" date="2013" name="Genome Biol.">
        <title>Genome of Acanthamoeba castellanii highlights extensive lateral gene transfer and early evolution of tyrosine kinase signaling.</title>
        <authorList>
            <person name="Clarke M."/>
            <person name="Lohan A.J."/>
            <person name="Liu B."/>
            <person name="Lagkouvardos I."/>
            <person name="Roy S."/>
            <person name="Zafar N."/>
            <person name="Bertelli C."/>
            <person name="Schilde C."/>
            <person name="Kianianmomeni A."/>
            <person name="Burglin T.R."/>
            <person name="Frech C."/>
            <person name="Turcotte B."/>
            <person name="Kopec K.O."/>
            <person name="Synnott J.M."/>
            <person name="Choo C."/>
            <person name="Paponov I."/>
            <person name="Finkler A."/>
            <person name="Soon Heng Tan C."/>
            <person name="Hutchins A.P."/>
            <person name="Weinmeier T."/>
            <person name="Rattei T."/>
            <person name="Chu J.S."/>
            <person name="Gimenez G."/>
            <person name="Irimia M."/>
            <person name="Rigden D.J."/>
            <person name="Fitzpatrick D.A."/>
            <person name="Lorenzo-Morales J."/>
            <person name="Bateman A."/>
            <person name="Chiu C.H."/>
            <person name="Tang P."/>
            <person name="Hegemann P."/>
            <person name="Fromm H."/>
            <person name="Raoult D."/>
            <person name="Greub G."/>
            <person name="Miranda-Saavedra D."/>
            <person name="Chen N."/>
            <person name="Nash P."/>
            <person name="Ginger M.L."/>
            <person name="Horn M."/>
            <person name="Schaap P."/>
            <person name="Caler L."/>
            <person name="Loftus B."/>
        </authorList>
    </citation>
    <scope>NUCLEOTIDE SEQUENCE [LARGE SCALE GENOMIC DNA]</scope>
    <source>
        <strain evidence="6 7">Neff</strain>
    </source>
</reference>
<dbReference type="GO" id="GO:0006913">
    <property type="term" value="P:nucleocytoplasmic transport"/>
    <property type="evidence" value="ECO:0007669"/>
    <property type="project" value="TreeGrafter"/>
</dbReference>
<feature type="compositionally biased region" description="Basic and acidic residues" evidence="5">
    <location>
        <begin position="104"/>
        <end position="119"/>
    </location>
</feature>
<protein>
    <submittedName>
        <fullName evidence="6">Leucine rich repeat domain containing protein</fullName>
    </submittedName>
</protein>
<dbReference type="Gene3D" id="3.80.10.10">
    <property type="entry name" value="Ribonuclease Inhibitor"/>
    <property type="match status" value="2"/>
</dbReference>
<dbReference type="RefSeq" id="XP_004340941.1">
    <property type="nucleotide sequence ID" value="XM_004340893.1"/>
</dbReference>
<dbReference type="PANTHER" id="PTHR24113">
    <property type="entry name" value="RAN GTPASE-ACTIVATING PROTEIN 1"/>
    <property type="match status" value="1"/>
</dbReference>
<dbReference type="KEGG" id="acan:ACA1_037160"/>
<dbReference type="GO" id="GO:0005096">
    <property type="term" value="F:GTPase activator activity"/>
    <property type="evidence" value="ECO:0007669"/>
    <property type="project" value="UniProtKB-KW"/>
</dbReference>
<evidence type="ECO:0000256" key="5">
    <source>
        <dbReference type="SAM" id="MobiDB-lite"/>
    </source>
</evidence>
<name>L8H0X7_ACACF</name>
<dbReference type="InterPro" id="IPR001611">
    <property type="entry name" value="Leu-rich_rpt"/>
</dbReference>
<dbReference type="Proteomes" id="UP000011083">
    <property type="component" value="Unassembled WGS sequence"/>
</dbReference>
<evidence type="ECO:0000256" key="1">
    <source>
        <dbReference type="ARBA" id="ARBA00006180"/>
    </source>
</evidence>
<evidence type="ECO:0000313" key="6">
    <source>
        <dbReference type="EMBL" id="ELR18882.1"/>
    </source>
</evidence>
<dbReference type="PANTHER" id="PTHR24113:SF12">
    <property type="entry name" value="RAN GTPASE-ACTIVATING PROTEIN 1"/>
    <property type="match status" value="1"/>
</dbReference>
<proteinExistence type="inferred from homology"/>
<feature type="region of interest" description="Disordered" evidence="5">
    <location>
        <begin position="104"/>
        <end position="130"/>
    </location>
</feature>
<dbReference type="GO" id="GO:0019903">
    <property type="term" value="F:protein phosphatase binding"/>
    <property type="evidence" value="ECO:0007669"/>
    <property type="project" value="InterPro"/>
</dbReference>
<feature type="region of interest" description="Disordered" evidence="5">
    <location>
        <begin position="794"/>
        <end position="822"/>
    </location>
</feature>
<keyword evidence="4" id="KW-0677">Repeat</keyword>
<keyword evidence="7" id="KW-1185">Reference proteome</keyword>
<accession>L8H0X7</accession>
<dbReference type="VEuPathDB" id="AmoebaDB:ACA1_037160"/>
<dbReference type="SMART" id="SM00368">
    <property type="entry name" value="LRR_RI"/>
    <property type="match status" value="6"/>
</dbReference>
<organism evidence="6 7">
    <name type="scientific">Acanthamoeba castellanii (strain ATCC 30010 / Neff)</name>
    <dbReference type="NCBI Taxonomy" id="1257118"/>
    <lineage>
        <taxon>Eukaryota</taxon>
        <taxon>Amoebozoa</taxon>
        <taxon>Discosea</taxon>
        <taxon>Longamoebia</taxon>
        <taxon>Centramoebida</taxon>
        <taxon>Acanthamoebidae</taxon>
        <taxon>Acanthamoeba</taxon>
    </lineage>
</organism>
<dbReference type="GeneID" id="14919682"/>
<dbReference type="GO" id="GO:0005829">
    <property type="term" value="C:cytosol"/>
    <property type="evidence" value="ECO:0007669"/>
    <property type="project" value="TreeGrafter"/>
</dbReference>